<proteinExistence type="predicted"/>
<protein>
    <submittedName>
        <fullName evidence="1">Antibiotic biosynthesis monooxygenase</fullName>
    </submittedName>
</protein>
<evidence type="ECO:0000313" key="2">
    <source>
        <dbReference type="Proteomes" id="UP001235849"/>
    </source>
</evidence>
<comment type="caution">
    <text evidence="1">The sequence shown here is derived from an EMBL/GenBank/DDBJ whole genome shotgun (WGS) entry which is preliminary data.</text>
</comment>
<keyword evidence="1" id="KW-0503">Monooxygenase</keyword>
<gene>
    <name evidence="1" type="ORF">PMG25_23770</name>
</gene>
<keyword evidence="1" id="KW-0560">Oxidoreductase</keyword>
<name>A0ABT7BD65_9CYAN</name>
<dbReference type="GO" id="GO:0004497">
    <property type="term" value="F:monooxygenase activity"/>
    <property type="evidence" value="ECO:0007669"/>
    <property type="project" value="UniProtKB-KW"/>
</dbReference>
<organism evidence="1 2">
    <name type="scientific">Roseofilum capinflatum BLCC-M114</name>
    <dbReference type="NCBI Taxonomy" id="3022440"/>
    <lineage>
        <taxon>Bacteria</taxon>
        <taxon>Bacillati</taxon>
        <taxon>Cyanobacteriota</taxon>
        <taxon>Cyanophyceae</taxon>
        <taxon>Desertifilales</taxon>
        <taxon>Desertifilaceae</taxon>
        <taxon>Roseofilum</taxon>
        <taxon>Roseofilum capinflatum</taxon>
    </lineage>
</organism>
<dbReference type="SUPFAM" id="SSF54909">
    <property type="entry name" value="Dimeric alpha+beta barrel"/>
    <property type="match status" value="1"/>
</dbReference>
<accession>A0ABT7BD65</accession>
<reference evidence="1 2" key="1">
    <citation type="submission" date="2023-01" db="EMBL/GenBank/DDBJ databases">
        <title>Novel diversity within Roseofilum (Cyanobacteria; Desertifilaceae) from marine benthic mats with descriptions of four novel species.</title>
        <authorList>
            <person name="Wang Y."/>
            <person name="Berthold D.E."/>
            <person name="Hu J."/>
            <person name="Lefler F.W."/>
            <person name="Laughinghouse H.D. IV."/>
        </authorList>
    </citation>
    <scope>NUCLEOTIDE SEQUENCE [LARGE SCALE GENOMIC DNA]</scope>
    <source>
        <strain evidence="1 2">BLCC-M114</strain>
    </source>
</reference>
<evidence type="ECO:0000313" key="1">
    <source>
        <dbReference type="EMBL" id="MDJ1177115.1"/>
    </source>
</evidence>
<dbReference type="Gene3D" id="3.30.70.100">
    <property type="match status" value="1"/>
</dbReference>
<keyword evidence="2" id="KW-1185">Reference proteome</keyword>
<sequence>MSEFLDYLKPNYKYAYVAVGEFKPGKFAEARELYEEAIATYSEGFEGAYLLQEPGTDRGIAVIFWDHIEDMEANKNEANEKILHKMLPLFVEPPVTTFYQVCSEIRPQS</sequence>
<dbReference type="EMBL" id="JAQOSO010000119">
    <property type="protein sequence ID" value="MDJ1177115.1"/>
    <property type="molecule type" value="Genomic_DNA"/>
</dbReference>
<dbReference type="InterPro" id="IPR011008">
    <property type="entry name" value="Dimeric_a/b-barrel"/>
</dbReference>
<dbReference type="Proteomes" id="UP001235849">
    <property type="component" value="Unassembled WGS sequence"/>
</dbReference>
<dbReference type="RefSeq" id="WP_283769361.1">
    <property type="nucleotide sequence ID" value="NZ_JAQOSO010000119.1"/>
</dbReference>